<dbReference type="InterPro" id="IPR039143">
    <property type="entry name" value="GNPNAT1-like"/>
</dbReference>
<dbReference type="Proteomes" id="UP000502248">
    <property type="component" value="Chromosome"/>
</dbReference>
<organism evidence="2 3">
    <name type="scientific">Cohnella herbarum</name>
    <dbReference type="NCBI Taxonomy" id="2728023"/>
    <lineage>
        <taxon>Bacteria</taxon>
        <taxon>Bacillati</taxon>
        <taxon>Bacillota</taxon>
        <taxon>Bacilli</taxon>
        <taxon>Bacillales</taxon>
        <taxon>Paenibacillaceae</taxon>
        <taxon>Cohnella</taxon>
    </lineage>
</organism>
<protein>
    <submittedName>
        <fullName evidence="2">GNAT family N-acetyltransferase</fullName>
    </submittedName>
</protein>
<dbReference type="KEGG" id="cheb:HH215_04940"/>
<dbReference type="AlphaFoldDB" id="A0A7Z2VG64"/>
<keyword evidence="3" id="KW-1185">Reference proteome</keyword>
<dbReference type="PANTHER" id="PTHR13355:SF11">
    <property type="entry name" value="GLUCOSAMINE 6-PHOSPHATE N-ACETYLTRANSFERASE"/>
    <property type="match status" value="1"/>
</dbReference>
<dbReference type="PROSITE" id="PS51186">
    <property type="entry name" value="GNAT"/>
    <property type="match status" value="1"/>
</dbReference>
<gene>
    <name evidence="2" type="ORF">HH215_04940</name>
</gene>
<dbReference type="InterPro" id="IPR000182">
    <property type="entry name" value="GNAT_dom"/>
</dbReference>
<dbReference type="CDD" id="cd04301">
    <property type="entry name" value="NAT_SF"/>
    <property type="match status" value="1"/>
</dbReference>
<dbReference type="PANTHER" id="PTHR13355">
    <property type="entry name" value="GLUCOSAMINE 6-PHOSPHATE N-ACETYLTRANSFERASE"/>
    <property type="match status" value="1"/>
</dbReference>
<dbReference type="GO" id="GO:0004343">
    <property type="term" value="F:glucosamine 6-phosphate N-acetyltransferase activity"/>
    <property type="evidence" value="ECO:0007669"/>
    <property type="project" value="TreeGrafter"/>
</dbReference>
<dbReference type="Gene3D" id="3.40.630.30">
    <property type="match status" value="1"/>
</dbReference>
<dbReference type="EMBL" id="CP051680">
    <property type="protein sequence ID" value="QJD82601.1"/>
    <property type="molecule type" value="Genomic_DNA"/>
</dbReference>
<evidence type="ECO:0000313" key="3">
    <source>
        <dbReference type="Proteomes" id="UP000502248"/>
    </source>
</evidence>
<evidence type="ECO:0000313" key="2">
    <source>
        <dbReference type="EMBL" id="QJD82601.1"/>
    </source>
</evidence>
<sequence>MPILCYKLERTNALNAYGLSGMLDRRASGLCPQKSIKHRKADDMRIVHVKTEEQLRQAFDVRVEVFVNEQGVPRELEMDEYDESPESCSHFIVLEGDVPIAAGRFKTFEPGVAKMQRIAVLKSYRGKGIGKVLLGEMEEEAKRQEYKQSLLDAQCTAEDFYRKLGYVTESAEPFLDANIWHVRMRKSL</sequence>
<accession>A0A7Z2VG64</accession>
<evidence type="ECO:0000259" key="1">
    <source>
        <dbReference type="PROSITE" id="PS51186"/>
    </source>
</evidence>
<name>A0A7Z2VG64_9BACL</name>
<keyword evidence="2" id="KW-0808">Transferase</keyword>
<feature type="domain" description="N-acetyltransferase" evidence="1">
    <location>
        <begin position="44"/>
        <end position="188"/>
    </location>
</feature>
<dbReference type="Pfam" id="PF13673">
    <property type="entry name" value="Acetyltransf_10"/>
    <property type="match status" value="1"/>
</dbReference>
<proteinExistence type="predicted"/>
<dbReference type="SUPFAM" id="SSF55729">
    <property type="entry name" value="Acyl-CoA N-acyltransferases (Nat)"/>
    <property type="match status" value="1"/>
</dbReference>
<dbReference type="InterPro" id="IPR016181">
    <property type="entry name" value="Acyl_CoA_acyltransferase"/>
</dbReference>
<reference evidence="2 3" key="1">
    <citation type="submission" date="2020-04" db="EMBL/GenBank/DDBJ databases">
        <title>Genome sequencing of novel species.</title>
        <authorList>
            <person name="Heo J."/>
            <person name="Kim S.-J."/>
            <person name="Kim J.-S."/>
            <person name="Hong S.-B."/>
            <person name="Kwon S.-W."/>
        </authorList>
    </citation>
    <scope>NUCLEOTIDE SEQUENCE [LARGE SCALE GENOMIC DNA]</scope>
    <source>
        <strain evidence="2 3">MFER-1</strain>
    </source>
</reference>